<protein>
    <submittedName>
        <fullName evidence="5">Glycine-rich RNA-binding protein 3, mitochondrial-like</fullName>
    </submittedName>
</protein>
<proteinExistence type="inferred from homology"/>
<dbReference type="CDD" id="cd12372">
    <property type="entry name" value="RRM_CFIm68_CFIm59"/>
    <property type="match status" value="1"/>
</dbReference>
<evidence type="ECO:0000256" key="3">
    <source>
        <dbReference type="SAM" id="MobiDB-lite"/>
    </source>
</evidence>
<dbReference type="InterPro" id="IPR000504">
    <property type="entry name" value="RRM_dom"/>
</dbReference>
<reference evidence="5" key="2">
    <citation type="submission" date="2023-04" db="EMBL/GenBank/DDBJ databases">
        <authorList>
            <person name="Bruccoleri R.E."/>
            <person name="Oakeley E.J."/>
            <person name="Faust A.-M."/>
            <person name="Dessus-Babus S."/>
            <person name="Altorfer M."/>
            <person name="Burckhardt D."/>
            <person name="Oertli M."/>
            <person name="Naumann U."/>
            <person name="Petersen F."/>
            <person name="Wong J."/>
        </authorList>
    </citation>
    <scope>NUCLEOTIDE SEQUENCE</scope>
    <source>
        <strain evidence="5">GSM-AAB239-AS_SAM_17_03QT</strain>
        <tissue evidence="5">Leaf</tissue>
    </source>
</reference>
<dbReference type="GO" id="GO:0003723">
    <property type="term" value="F:RNA binding"/>
    <property type="evidence" value="ECO:0007669"/>
    <property type="project" value="UniProtKB-UniRule"/>
</dbReference>
<dbReference type="InterPro" id="IPR034772">
    <property type="entry name" value="CPSF6/7"/>
</dbReference>
<sequence length="290" mass="30971">MDPMGEEQLDYGDDDFASPRFPHPSAAAAAAIPAVADEENDDDDFDDLYNDVNVGESFAHVVPRKPDPNPVHDPHPHPLGNGSGLPRPQNPNPNPKVEPPPPATPSFSIPVFGAEQNPNPNPRVPEQSGFRPPPVGRPGLPADPGGPTMLFVGELHWWTTDAEIESAMSRYGRVKEVKFFDERASGKSKGYCQVEFYDAMSAAACKGAMDGYQFNGRACVVAFASPQTLRQMGASHVNRNQAQSQQGRRQMNDGMGRGGGGGGWWVAVVMVVGGVSVGVVGGVDEEGVRE</sequence>
<dbReference type="PROSITE" id="PS50102">
    <property type="entry name" value="RRM"/>
    <property type="match status" value="1"/>
</dbReference>
<dbReference type="PANTHER" id="PTHR23204">
    <property type="entry name" value="CLEAVAGE AND POLYADENYLATION SPECIFIC FACTOR"/>
    <property type="match status" value="1"/>
</dbReference>
<dbReference type="InterPro" id="IPR035979">
    <property type="entry name" value="RBD_domain_sf"/>
</dbReference>
<comment type="similarity">
    <text evidence="1">Belongs to the RRM CPSF6/7 family.</text>
</comment>
<gene>
    <name evidence="5" type="ORF">M6B38_149440</name>
</gene>
<dbReference type="InterPro" id="IPR012677">
    <property type="entry name" value="Nucleotide-bd_a/b_plait_sf"/>
</dbReference>
<feature type="compositionally biased region" description="Acidic residues" evidence="3">
    <location>
        <begin position="1"/>
        <end position="16"/>
    </location>
</feature>
<evidence type="ECO:0000256" key="2">
    <source>
        <dbReference type="PROSITE-ProRule" id="PRU00176"/>
    </source>
</evidence>
<dbReference type="GO" id="GO:0005634">
    <property type="term" value="C:nucleus"/>
    <property type="evidence" value="ECO:0007669"/>
    <property type="project" value="UniProtKB-SubCell"/>
</dbReference>
<feature type="compositionally biased region" description="Pro residues" evidence="3">
    <location>
        <begin position="88"/>
        <end position="104"/>
    </location>
</feature>
<dbReference type="SUPFAM" id="SSF54928">
    <property type="entry name" value="RNA-binding domain, RBD"/>
    <property type="match status" value="1"/>
</dbReference>
<evidence type="ECO:0000256" key="1">
    <source>
        <dbReference type="ARBA" id="ARBA00006265"/>
    </source>
</evidence>
<feature type="compositionally biased region" description="Basic and acidic residues" evidence="3">
    <location>
        <begin position="64"/>
        <end position="76"/>
    </location>
</feature>
<dbReference type="AlphaFoldDB" id="A0AAX6F7T0"/>
<feature type="compositionally biased region" description="Acidic residues" evidence="3">
    <location>
        <begin position="36"/>
        <end position="49"/>
    </location>
</feature>
<reference evidence="5" key="1">
    <citation type="journal article" date="2023" name="GigaByte">
        <title>Genome assembly of the bearded iris, Iris pallida Lam.</title>
        <authorList>
            <person name="Bruccoleri R.E."/>
            <person name="Oakeley E.J."/>
            <person name="Faust A.M.E."/>
            <person name="Altorfer M."/>
            <person name="Dessus-Babus S."/>
            <person name="Burckhardt D."/>
            <person name="Oertli M."/>
            <person name="Naumann U."/>
            <person name="Petersen F."/>
            <person name="Wong J."/>
        </authorList>
    </citation>
    <scope>NUCLEOTIDE SEQUENCE</scope>
    <source>
        <strain evidence="5">GSM-AAB239-AS_SAM_17_03QT</strain>
    </source>
</reference>
<comment type="caution">
    <text evidence="5">The sequence shown here is derived from an EMBL/GenBank/DDBJ whole genome shotgun (WGS) entry which is preliminary data.</text>
</comment>
<evidence type="ECO:0000259" key="4">
    <source>
        <dbReference type="PROSITE" id="PS50102"/>
    </source>
</evidence>
<evidence type="ECO:0000313" key="6">
    <source>
        <dbReference type="Proteomes" id="UP001140949"/>
    </source>
</evidence>
<dbReference type="GO" id="GO:0006397">
    <property type="term" value="P:mRNA processing"/>
    <property type="evidence" value="ECO:0007669"/>
    <property type="project" value="UniProtKB-KW"/>
</dbReference>
<organism evidence="5 6">
    <name type="scientific">Iris pallida</name>
    <name type="common">Sweet iris</name>
    <dbReference type="NCBI Taxonomy" id="29817"/>
    <lineage>
        <taxon>Eukaryota</taxon>
        <taxon>Viridiplantae</taxon>
        <taxon>Streptophyta</taxon>
        <taxon>Embryophyta</taxon>
        <taxon>Tracheophyta</taxon>
        <taxon>Spermatophyta</taxon>
        <taxon>Magnoliopsida</taxon>
        <taxon>Liliopsida</taxon>
        <taxon>Asparagales</taxon>
        <taxon>Iridaceae</taxon>
        <taxon>Iridoideae</taxon>
        <taxon>Irideae</taxon>
        <taxon>Iris</taxon>
    </lineage>
</organism>
<feature type="region of interest" description="Disordered" evidence="3">
    <location>
        <begin position="1"/>
        <end position="145"/>
    </location>
</feature>
<feature type="domain" description="RRM" evidence="4">
    <location>
        <begin position="148"/>
        <end position="226"/>
    </location>
</feature>
<dbReference type="SMART" id="SM00360">
    <property type="entry name" value="RRM"/>
    <property type="match status" value="1"/>
</dbReference>
<dbReference type="Proteomes" id="UP001140949">
    <property type="component" value="Unassembled WGS sequence"/>
</dbReference>
<dbReference type="Pfam" id="PF00076">
    <property type="entry name" value="RRM_1"/>
    <property type="match status" value="1"/>
</dbReference>
<keyword evidence="6" id="KW-1185">Reference proteome</keyword>
<accession>A0AAX6F7T0</accession>
<dbReference type="Gene3D" id="3.30.70.330">
    <property type="match status" value="1"/>
</dbReference>
<dbReference type="EMBL" id="JANAVB010031217">
    <property type="protein sequence ID" value="KAJ6812308.1"/>
    <property type="molecule type" value="Genomic_DNA"/>
</dbReference>
<feature type="compositionally biased region" description="Low complexity" evidence="3">
    <location>
        <begin position="18"/>
        <end position="35"/>
    </location>
</feature>
<keyword evidence="2" id="KW-0694">RNA-binding</keyword>
<name>A0AAX6F7T0_IRIPA</name>
<evidence type="ECO:0000313" key="5">
    <source>
        <dbReference type="EMBL" id="KAJ6812308.1"/>
    </source>
</evidence>